<organism evidence="1 2">
    <name type="scientific">Microbacterium phage PhriedRice</name>
    <dbReference type="NCBI Taxonomy" id="2652407"/>
    <lineage>
        <taxon>Viruses</taxon>
        <taxon>Duplodnaviria</taxon>
        <taxon>Heunggongvirae</taxon>
        <taxon>Uroviricota</taxon>
        <taxon>Caudoviricetes</taxon>
        <taxon>Eekayvirinae</taxon>
        <taxon>Akonivirus</taxon>
        <taxon>Akonivirus phedro</taxon>
    </lineage>
</organism>
<evidence type="ECO:0000313" key="1">
    <source>
        <dbReference type="EMBL" id="QFG04948.1"/>
    </source>
</evidence>
<sequence>MTSLGQLKHMSPSYRKTYISKLKRAIRLRLIYLAVLGMNRAFKQAEEYAQLIQELSDENEKES</sequence>
<dbReference type="EMBL" id="MN310546">
    <property type="protein sequence ID" value="QFG04948.1"/>
    <property type="molecule type" value="Genomic_DNA"/>
</dbReference>
<name>A0A5J6T4J7_9CAUD</name>
<accession>A0A5J6T4J7</accession>
<proteinExistence type="predicted"/>
<evidence type="ECO:0000313" key="2">
    <source>
        <dbReference type="Proteomes" id="UP000326946"/>
    </source>
</evidence>
<reference evidence="1" key="1">
    <citation type="submission" date="2019-08" db="EMBL/GenBank/DDBJ databases">
        <authorList>
            <person name="Beers A.L."/>
            <person name="Becker A.J."/>
            <person name="Leyhe M.J."/>
            <person name="Li C.M."/>
            <person name="Maas J.R."/>
            <person name="Resendiz-Medina K.E."/>
            <person name="Seggerman F.M."/>
            <person name="Taylor S.B."/>
            <person name="Friedman J.A."/>
            <person name="Miller J.M."/>
            <person name="Boury N.M."/>
            <person name="Peters N.T."/>
            <person name="Gurney S.M.R."/>
            <person name="Garlena R.A."/>
            <person name="Russell D.A."/>
            <person name="Pope W.H."/>
            <person name="Jacobs-Sera D."/>
            <person name="Hatfull G.F."/>
        </authorList>
    </citation>
    <scope>NUCLEOTIDE SEQUENCE [LARGE SCALE GENOMIC DNA]</scope>
</reference>
<gene>
    <name evidence="1" type="primary">26</name>
    <name evidence="1" type="ORF">SEA_PHRIEDRICE_26</name>
</gene>
<dbReference type="Proteomes" id="UP000326946">
    <property type="component" value="Segment"/>
</dbReference>
<protein>
    <submittedName>
        <fullName evidence="1">Uncharacterized protein</fullName>
    </submittedName>
</protein>